<dbReference type="GO" id="GO:0000287">
    <property type="term" value="F:magnesium ion binding"/>
    <property type="evidence" value="ECO:0007669"/>
    <property type="project" value="TreeGrafter"/>
</dbReference>
<dbReference type="RefSeq" id="WP_183683449.1">
    <property type="nucleotide sequence ID" value="NZ_JACHHH010000004.1"/>
</dbReference>
<dbReference type="SFLD" id="SFLDG01140">
    <property type="entry name" value="C2.B:_Phosphomannomutase_and_P"/>
    <property type="match status" value="1"/>
</dbReference>
<name>A0A7W9SF20_9FIRM</name>
<dbReference type="GeneID" id="85014498"/>
<dbReference type="GO" id="GO:0005829">
    <property type="term" value="C:cytosol"/>
    <property type="evidence" value="ECO:0007669"/>
    <property type="project" value="TreeGrafter"/>
</dbReference>
<dbReference type="Proteomes" id="UP000522163">
    <property type="component" value="Unassembled WGS sequence"/>
</dbReference>
<dbReference type="Gene3D" id="3.30.1240.10">
    <property type="match status" value="1"/>
</dbReference>
<dbReference type="GO" id="GO:0016791">
    <property type="term" value="F:phosphatase activity"/>
    <property type="evidence" value="ECO:0007669"/>
    <property type="project" value="UniProtKB-ARBA"/>
</dbReference>
<dbReference type="GO" id="GO:0000150">
    <property type="term" value="F:DNA strand exchange activity"/>
    <property type="evidence" value="ECO:0007669"/>
    <property type="project" value="InterPro"/>
</dbReference>
<organism evidence="2 3">
    <name type="scientific">Oribacterium sinus</name>
    <dbReference type="NCBI Taxonomy" id="237576"/>
    <lineage>
        <taxon>Bacteria</taxon>
        <taxon>Bacillati</taxon>
        <taxon>Bacillota</taxon>
        <taxon>Clostridia</taxon>
        <taxon>Lachnospirales</taxon>
        <taxon>Lachnospiraceae</taxon>
        <taxon>Oribacterium</taxon>
    </lineage>
</organism>
<dbReference type="SUPFAM" id="SSF56784">
    <property type="entry name" value="HAD-like"/>
    <property type="match status" value="1"/>
</dbReference>
<dbReference type="SFLD" id="SFLDS00003">
    <property type="entry name" value="Haloacid_Dehalogenase"/>
    <property type="match status" value="1"/>
</dbReference>
<accession>A0A7W9SF20</accession>
<protein>
    <recommendedName>
        <fullName evidence="1">Resolvase/invertase-type recombinase catalytic domain-containing protein</fullName>
    </recommendedName>
</protein>
<dbReference type="AlphaFoldDB" id="A0A7W9SF20"/>
<sequence>MIKIIFFDIDGTLRPFETGIIPEDSKAAVQRAREAGVLCAIATGRHWVEIYNEGLVEDMYFDAFVTLDGGYDYILHPEKARPVFQKQGAKKPKDYHFLIDEAGLPLPYFDPKNGEVLLQEAIPGEMVENVLAMAEESTFPILFLEERRLYANFVNDALLRCLSEIKSGLPPILPLSEARKNPLFMLIPVLNEAQVEELERRIPDCHLVRWSDGLSFDVTKRNISKVSGIEAICKALGIQREECAAIGDGWNDVEMLSHVGMGIAMGNAKEECKAVANYITAPILEGGLPQAVDYILKYNETQKK</sequence>
<gene>
    <name evidence="2" type="ORF">HNQ46_000945</name>
</gene>
<dbReference type="InterPro" id="IPR006119">
    <property type="entry name" value="Resolv_N"/>
</dbReference>
<evidence type="ECO:0000259" key="1">
    <source>
        <dbReference type="PROSITE" id="PS51736"/>
    </source>
</evidence>
<dbReference type="Pfam" id="PF08282">
    <property type="entry name" value="Hydrolase_3"/>
    <property type="match status" value="2"/>
</dbReference>
<evidence type="ECO:0000313" key="2">
    <source>
        <dbReference type="EMBL" id="MBB6040973.1"/>
    </source>
</evidence>
<proteinExistence type="predicted"/>
<dbReference type="InterPro" id="IPR023214">
    <property type="entry name" value="HAD_sf"/>
</dbReference>
<dbReference type="Gene3D" id="3.40.50.1000">
    <property type="entry name" value="HAD superfamily/HAD-like"/>
    <property type="match status" value="2"/>
</dbReference>
<dbReference type="GO" id="GO:0003677">
    <property type="term" value="F:DNA binding"/>
    <property type="evidence" value="ECO:0007669"/>
    <property type="project" value="InterPro"/>
</dbReference>
<dbReference type="PANTHER" id="PTHR10000:SF25">
    <property type="entry name" value="PHOSPHATASE YKRA-RELATED"/>
    <property type="match status" value="1"/>
</dbReference>
<dbReference type="PANTHER" id="PTHR10000">
    <property type="entry name" value="PHOSPHOSERINE PHOSPHATASE"/>
    <property type="match status" value="1"/>
</dbReference>
<comment type="caution">
    <text evidence="2">The sequence shown here is derived from an EMBL/GenBank/DDBJ whole genome shotgun (WGS) entry which is preliminary data.</text>
</comment>
<reference evidence="2 3" key="1">
    <citation type="submission" date="2020-08" db="EMBL/GenBank/DDBJ databases">
        <title>Genomic Encyclopedia of Type Strains, Phase IV (KMG-IV): sequencing the most valuable type-strain genomes for metagenomic binning, comparative biology and taxonomic classification.</title>
        <authorList>
            <person name="Goeker M."/>
        </authorList>
    </citation>
    <scope>NUCLEOTIDE SEQUENCE [LARGE SCALE GENOMIC DNA]</scope>
    <source>
        <strain evidence="2 3">DSM 17245</strain>
    </source>
</reference>
<dbReference type="InterPro" id="IPR036412">
    <property type="entry name" value="HAD-like_sf"/>
</dbReference>
<evidence type="ECO:0000313" key="3">
    <source>
        <dbReference type="Proteomes" id="UP000522163"/>
    </source>
</evidence>
<feature type="domain" description="Resolvase/invertase-type recombinase catalytic" evidence="1">
    <location>
        <begin position="1"/>
        <end position="36"/>
    </location>
</feature>
<dbReference type="EMBL" id="JACHHH010000004">
    <property type="protein sequence ID" value="MBB6040973.1"/>
    <property type="molecule type" value="Genomic_DNA"/>
</dbReference>
<dbReference type="PROSITE" id="PS51736">
    <property type="entry name" value="RECOMBINASES_3"/>
    <property type="match status" value="1"/>
</dbReference>
<dbReference type="PROSITE" id="PS01229">
    <property type="entry name" value="COF_2"/>
    <property type="match status" value="1"/>
</dbReference>